<evidence type="ECO:0000256" key="3">
    <source>
        <dbReference type="ARBA" id="ARBA00022475"/>
    </source>
</evidence>
<comment type="similarity">
    <text evidence="7">Belongs to the binding-protein-dependent transport system permease family.</text>
</comment>
<keyword evidence="3" id="KW-1003">Cell membrane</keyword>
<dbReference type="AlphaFoldDB" id="A0A6M6JNT0"/>
<protein>
    <submittedName>
        <fullName evidence="9">ABC transporter permease</fullName>
    </submittedName>
</protein>
<dbReference type="Pfam" id="PF19300">
    <property type="entry name" value="BPD_transp_1_N"/>
    <property type="match status" value="1"/>
</dbReference>
<dbReference type="EMBL" id="CP053564">
    <property type="protein sequence ID" value="QJY48099.1"/>
    <property type="molecule type" value="Genomic_DNA"/>
</dbReference>
<evidence type="ECO:0000256" key="2">
    <source>
        <dbReference type="ARBA" id="ARBA00022448"/>
    </source>
</evidence>
<keyword evidence="10" id="KW-1185">Reference proteome</keyword>
<evidence type="ECO:0000256" key="5">
    <source>
        <dbReference type="ARBA" id="ARBA00022989"/>
    </source>
</evidence>
<feature type="transmembrane region" description="Helical" evidence="7">
    <location>
        <begin position="286"/>
        <end position="308"/>
    </location>
</feature>
<organism evidence="9 10">
    <name type="scientific">Pseudonocardia broussonetiae</name>
    <dbReference type="NCBI Taxonomy" id="2736640"/>
    <lineage>
        <taxon>Bacteria</taxon>
        <taxon>Bacillati</taxon>
        <taxon>Actinomycetota</taxon>
        <taxon>Actinomycetes</taxon>
        <taxon>Pseudonocardiales</taxon>
        <taxon>Pseudonocardiaceae</taxon>
        <taxon>Pseudonocardia</taxon>
    </lineage>
</organism>
<evidence type="ECO:0000256" key="7">
    <source>
        <dbReference type="RuleBase" id="RU363032"/>
    </source>
</evidence>
<accession>A0A6M6JNT0</accession>
<evidence type="ECO:0000313" key="10">
    <source>
        <dbReference type="Proteomes" id="UP000505377"/>
    </source>
</evidence>
<evidence type="ECO:0000313" key="9">
    <source>
        <dbReference type="EMBL" id="QJY48099.1"/>
    </source>
</evidence>
<comment type="subcellular location">
    <subcellularLocation>
        <location evidence="1 7">Cell membrane</location>
        <topology evidence="1 7">Multi-pass membrane protein</topology>
    </subcellularLocation>
</comment>
<reference evidence="9 10" key="1">
    <citation type="submission" date="2020-05" db="EMBL/GenBank/DDBJ databases">
        <authorList>
            <person name="Mo P."/>
        </authorList>
    </citation>
    <scope>NUCLEOTIDE SEQUENCE [LARGE SCALE GENOMIC DNA]</scope>
    <source>
        <strain evidence="9 10">Gen01</strain>
    </source>
</reference>
<dbReference type="InterPro" id="IPR000515">
    <property type="entry name" value="MetI-like"/>
</dbReference>
<dbReference type="SUPFAM" id="SSF161098">
    <property type="entry name" value="MetI-like"/>
    <property type="match status" value="1"/>
</dbReference>
<sequence>MRPAAVLTRIGGGLIVLWLVSLLTFSLLQLVPGDPAELIAGDSASPERVLQIRTELGLDRPLPAQYATWLGGIVQGDLGTSIFTGDPVTDAIVRAAPATLSITVVALLIAVVVGVPAGVVAGLRQGSWVDRTVSLLATIGIAMPGFWVAMLLVLVLALGFSWLPATGYSPIGDGVGEWLSHVIIPSTALGLATAAELARHARGCVSDVLERPYIRTARARGAHPVWLVRHHVLRNAAIPVVTVLGLQAGRLLGGSIVIEMVCGIDGLGTLAINAILQRDFPILQGYVLLAAAIVVVINLVVDGVYSWLNPKVRTS</sequence>
<dbReference type="GO" id="GO:0005886">
    <property type="term" value="C:plasma membrane"/>
    <property type="evidence" value="ECO:0007669"/>
    <property type="project" value="UniProtKB-SubCell"/>
</dbReference>
<evidence type="ECO:0000256" key="6">
    <source>
        <dbReference type="ARBA" id="ARBA00023136"/>
    </source>
</evidence>
<evidence type="ECO:0000259" key="8">
    <source>
        <dbReference type="PROSITE" id="PS50928"/>
    </source>
</evidence>
<dbReference type="Gene3D" id="1.10.3720.10">
    <property type="entry name" value="MetI-like"/>
    <property type="match status" value="1"/>
</dbReference>
<dbReference type="CDD" id="cd06261">
    <property type="entry name" value="TM_PBP2"/>
    <property type="match status" value="1"/>
</dbReference>
<dbReference type="InterPro" id="IPR045621">
    <property type="entry name" value="BPD_transp_1_N"/>
</dbReference>
<dbReference type="Pfam" id="PF00528">
    <property type="entry name" value="BPD_transp_1"/>
    <property type="match status" value="1"/>
</dbReference>
<gene>
    <name evidence="9" type="ORF">HOP40_21760</name>
</gene>
<evidence type="ECO:0000256" key="1">
    <source>
        <dbReference type="ARBA" id="ARBA00004651"/>
    </source>
</evidence>
<name>A0A6M6JNT0_9PSEU</name>
<proteinExistence type="inferred from homology"/>
<feature type="transmembrane region" description="Helical" evidence="7">
    <location>
        <begin position="12"/>
        <end position="31"/>
    </location>
</feature>
<dbReference type="RefSeq" id="WP_172161453.1">
    <property type="nucleotide sequence ID" value="NZ_CP053564.1"/>
</dbReference>
<dbReference type="PROSITE" id="PS50928">
    <property type="entry name" value="ABC_TM1"/>
    <property type="match status" value="1"/>
</dbReference>
<keyword evidence="4 7" id="KW-0812">Transmembrane</keyword>
<dbReference type="InterPro" id="IPR035906">
    <property type="entry name" value="MetI-like_sf"/>
</dbReference>
<dbReference type="Proteomes" id="UP000505377">
    <property type="component" value="Chromosome"/>
</dbReference>
<feature type="domain" description="ABC transmembrane type-1" evidence="8">
    <location>
        <begin position="96"/>
        <end position="305"/>
    </location>
</feature>
<dbReference type="PANTHER" id="PTHR43163">
    <property type="entry name" value="DIPEPTIDE TRANSPORT SYSTEM PERMEASE PROTEIN DPPB-RELATED"/>
    <property type="match status" value="1"/>
</dbReference>
<dbReference type="GO" id="GO:0071916">
    <property type="term" value="F:dipeptide transmembrane transporter activity"/>
    <property type="evidence" value="ECO:0007669"/>
    <property type="project" value="TreeGrafter"/>
</dbReference>
<dbReference type="KEGG" id="pbro:HOP40_21760"/>
<keyword evidence="5 7" id="KW-1133">Transmembrane helix</keyword>
<dbReference type="PANTHER" id="PTHR43163:SF6">
    <property type="entry name" value="DIPEPTIDE TRANSPORT SYSTEM PERMEASE PROTEIN DPPB-RELATED"/>
    <property type="match status" value="1"/>
</dbReference>
<keyword evidence="6 7" id="KW-0472">Membrane</keyword>
<feature type="transmembrane region" description="Helical" evidence="7">
    <location>
        <begin position="135"/>
        <end position="158"/>
    </location>
</feature>
<evidence type="ECO:0000256" key="4">
    <source>
        <dbReference type="ARBA" id="ARBA00022692"/>
    </source>
</evidence>
<keyword evidence="2 7" id="KW-0813">Transport</keyword>
<feature type="transmembrane region" description="Helical" evidence="7">
    <location>
        <begin position="100"/>
        <end position="123"/>
    </location>
</feature>